<evidence type="ECO:0000313" key="5">
    <source>
        <dbReference type="Proteomes" id="UP001652642"/>
    </source>
</evidence>
<evidence type="ECO:0000313" key="6">
    <source>
        <dbReference type="RefSeq" id="XP_072837729.1"/>
    </source>
</evidence>
<feature type="compositionally biased region" description="Basic and acidic residues" evidence="3">
    <location>
        <begin position="363"/>
        <end position="375"/>
    </location>
</feature>
<dbReference type="RefSeq" id="XP_072837729.1">
    <property type="nucleotide sequence ID" value="XM_072981628.1"/>
</dbReference>
<evidence type="ECO:0000256" key="1">
    <source>
        <dbReference type="ARBA" id="ARBA00023054"/>
    </source>
</evidence>
<feature type="compositionally biased region" description="Low complexity" evidence="3">
    <location>
        <begin position="1"/>
        <end position="11"/>
    </location>
</feature>
<dbReference type="Pfam" id="PF13868">
    <property type="entry name" value="TPH"/>
    <property type="match status" value="1"/>
</dbReference>
<gene>
    <name evidence="6" type="primary">CFAP210</name>
</gene>
<evidence type="ECO:0000256" key="3">
    <source>
        <dbReference type="SAM" id="MobiDB-lite"/>
    </source>
</evidence>
<dbReference type="Proteomes" id="UP001652642">
    <property type="component" value="Chromosome 1"/>
</dbReference>
<reference evidence="5" key="1">
    <citation type="submission" date="2025-05" db="UniProtKB">
        <authorList>
            <consortium name="RefSeq"/>
        </authorList>
    </citation>
    <scope>NUCLEOTIDE SEQUENCE [LARGE SCALE GENOMIC DNA]</scope>
</reference>
<accession>A0ABM5EX65</accession>
<organism evidence="5 6">
    <name type="scientific">Pogona vitticeps</name>
    <name type="common">central bearded dragon</name>
    <dbReference type="NCBI Taxonomy" id="103695"/>
    <lineage>
        <taxon>Eukaryota</taxon>
        <taxon>Metazoa</taxon>
        <taxon>Chordata</taxon>
        <taxon>Craniata</taxon>
        <taxon>Vertebrata</taxon>
        <taxon>Euteleostomi</taxon>
        <taxon>Lepidosauria</taxon>
        <taxon>Squamata</taxon>
        <taxon>Bifurcata</taxon>
        <taxon>Unidentata</taxon>
        <taxon>Episquamata</taxon>
        <taxon>Toxicofera</taxon>
        <taxon>Iguania</taxon>
        <taxon>Acrodonta</taxon>
        <taxon>Agamidae</taxon>
        <taxon>Amphibolurinae</taxon>
        <taxon>Pogona</taxon>
    </lineage>
</organism>
<proteinExistence type="predicted"/>
<keyword evidence="5" id="KW-1185">Reference proteome</keyword>
<sequence>MPSSQARPVGRMGRRREPPRLRRRRREAPPNNEDEVEGLFLPVGVDLQQITILPKAEWQRIQDSLTATAREAARIRAERKAQKDLHLKSQALVKNWTNTIAGMSQAKLKGKKVRQERGEEEKRKVDLEEAKYQAQKRKEQIEQAKIQQYYQNERVKRFNRALLLTEVLKERDAQIEFKKNSKHLYRKKEEEIEREHQKAIQIEEEKAKERHMKRLQLSKDQLEQIKEHEHLAELSRLEEKKERENIQALAKLHQMEMLKKEQEEYEQKFKRKREHQAHVADQVILRAIEKQKQEEEDDKIRAHYKAKQAMIKLRKAKEEEMLRLMEEQRENISNRLLKYMKKKVDDEDERIAREVAETEEELEKERKAKEEKNKADLESIRDHRIGVIKMKEEKEKERKLEAQQILRGQLEADRIYQEMEKDKKHRNHCANLKLQEVHVMQIAEKFERQKREKQEDLEYARQKEHIALWKEQEFQEYAKKVIDDTSKTTRNLYPLIRAANEGSLGSTGLVQRERLQSCDKHDTKLPYIGDTAQEMKLLNEHGYNHTKARLGFTW</sequence>
<evidence type="ECO:0000259" key="4">
    <source>
        <dbReference type="Pfam" id="PF13868"/>
    </source>
</evidence>
<protein>
    <submittedName>
        <fullName evidence="6">Cilia- and flagella- associated protein 210 isoform X1</fullName>
    </submittedName>
</protein>
<feature type="region of interest" description="Disordered" evidence="3">
    <location>
        <begin position="356"/>
        <end position="375"/>
    </location>
</feature>
<dbReference type="InterPro" id="IPR039986">
    <property type="entry name" value="CFAP210"/>
</dbReference>
<dbReference type="PANTHER" id="PTHR28663">
    <property type="entry name" value="COILED-COIL DOMAIN-CONTAINING PROTEIN 173"/>
    <property type="match status" value="1"/>
</dbReference>
<reference evidence="6" key="2">
    <citation type="submission" date="2025-08" db="UniProtKB">
        <authorList>
            <consortium name="RefSeq"/>
        </authorList>
    </citation>
    <scope>IDENTIFICATION</scope>
</reference>
<name>A0ABM5EX65_9SAUR</name>
<keyword evidence="6" id="KW-0969">Cilium</keyword>
<dbReference type="GeneID" id="110076903"/>
<keyword evidence="6" id="KW-0966">Cell projection</keyword>
<keyword evidence="1 2" id="KW-0175">Coiled coil</keyword>
<feature type="region of interest" description="Disordered" evidence="3">
    <location>
        <begin position="1"/>
        <end position="35"/>
    </location>
</feature>
<evidence type="ECO:0000256" key="2">
    <source>
        <dbReference type="SAM" id="Coils"/>
    </source>
</evidence>
<dbReference type="PANTHER" id="PTHR28663:SF1">
    <property type="entry name" value="CILIA- AND FLAGELLA- ASSOCIATED PROTEIN 210"/>
    <property type="match status" value="1"/>
</dbReference>
<keyword evidence="6" id="KW-0282">Flagellum</keyword>
<feature type="domain" description="Trichohyalin-plectin-homology" evidence="4">
    <location>
        <begin position="150"/>
        <end position="487"/>
    </location>
</feature>
<feature type="coiled-coil region" evidence="2">
    <location>
        <begin position="178"/>
        <end position="278"/>
    </location>
</feature>
<dbReference type="InterPro" id="IPR043597">
    <property type="entry name" value="TPH_dom"/>
</dbReference>